<dbReference type="EMBL" id="AY340271">
    <property type="protein sequence ID" value="AAQ20836.1"/>
    <property type="molecule type" value="mRNA"/>
</dbReference>
<dbReference type="Proteomes" id="UP000015103">
    <property type="component" value="Unassembled WGS sequence"/>
</dbReference>
<dbReference type="EMBL" id="GAHY01000792">
    <property type="protein sequence ID" value="JAA76718.1"/>
    <property type="molecule type" value="mRNA"/>
</dbReference>
<keyword evidence="8" id="KW-0449">Lipoprotein</keyword>
<dbReference type="RefSeq" id="XP_073992499.1">
    <property type="nucleotide sequence ID" value="XM_074136398.1"/>
</dbReference>
<keyword evidence="5" id="KW-1133">Transmembrane helix</keyword>
<dbReference type="HOGENOM" id="CLU_126345_0_1_1"/>
<keyword evidence="7" id="KW-0325">Glycoprotein</keyword>
<dbReference type="PANTHER" id="PTHR33562">
    <property type="entry name" value="ATILLA, ISOFORM B-RELATED-RELATED"/>
    <property type="match status" value="1"/>
</dbReference>
<evidence type="ECO:0000256" key="9">
    <source>
        <dbReference type="SAM" id="SignalP"/>
    </source>
</evidence>
<reference evidence="11" key="3">
    <citation type="submission" date="2013-04" db="EMBL/GenBank/DDBJ databases">
        <title>An insight into the transcriptome of the digestive tract of the blood sucking bug, Rhodnius prolixus.</title>
        <authorList>
            <person name="Ribeiro J.M.C."/>
            <person name="Genta F.A."/>
            <person name="Sorgine M.H.F."/>
            <person name="Paiva-Silva G.O."/>
            <person name="Majerowicz D."/>
            <person name="Medeiros M."/>
            <person name="Koerich L."/>
            <person name="Terra W.R."/>
            <person name="Ferreira C."/>
            <person name="Pimentel A.C."/>
            <person name="Bisch P.M."/>
            <person name="Diniz M.M.P."/>
            <person name="Nascimento R."/>
            <person name="Salmon D."/>
            <person name="Silber A.M."/>
            <person name="Alves M."/>
            <person name="Oliveira M.F."/>
            <person name="Gondim K.C."/>
            <person name="Silva Neto M.A.C."/>
            <person name="Atella G.C."/>
            <person name="Araujo H."/>
            <person name="Dias F.S."/>
            <person name="Polycarpo C.R."/>
            <person name="Fampa P."/>
            <person name="Melo A.C."/>
            <person name="Tanaka A.S."/>
            <person name="Balczun C."/>
            <person name="Oliveira J.H.M."/>
            <person name="Goncalves R."/>
            <person name="Lazoski C."/>
            <person name="Pereira M.A."/>
            <person name="Rivera-Pomar R."/>
            <person name="Diambra L."/>
            <person name="Schaub G.A."/>
            <person name="Garcia E.S."/>
            <person name="Azambuja P."/>
            <person name="Braz G.R.C."/>
            <person name="Oliveira P.L."/>
        </authorList>
    </citation>
    <scope>NUCLEOTIDE SEQUENCE</scope>
</reference>
<dbReference type="EnsemblMetazoa" id="RPRC005063-RA">
    <property type="protein sequence ID" value="RPRC005063-PA"/>
    <property type="gene ID" value="RPRC005063"/>
</dbReference>
<evidence type="ECO:0000313" key="12">
    <source>
        <dbReference type="EnsemblMetazoa" id="RPRC005063-PA"/>
    </source>
</evidence>
<evidence type="ECO:0000256" key="6">
    <source>
        <dbReference type="ARBA" id="ARBA00023136"/>
    </source>
</evidence>
<dbReference type="OMA" id="NECTPNI"/>
<dbReference type="AlphaFoldDB" id="Q7YSZ1"/>
<dbReference type="eggNOG" id="ENOG502T3WK">
    <property type="taxonomic scope" value="Eukaryota"/>
</dbReference>
<proteinExistence type="evidence at transcript level"/>
<dbReference type="EMBL" id="ACPB03009473">
    <property type="status" value="NOT_ANNOTATED_CDS"/>
    <property type="molecule type" value="Genomic_DNA"/>
</dbReference>
<reference evidence="10" key="1">
    <citation type="submission" date="2003-07" db="EMBL/GenBank/DDBJ databases">
        <authorList>
            <person name="Duvall M.R."/>
        </authorList>
    </citation>
    <scope>NUCLEOTIDE SEQUENCE</scope>
    <source>
        <tissue evidence="10">Salivary glands</tissue>
    </source>
</reference>
<reference evidence="13" key="4">
    <citation type="submission" date="2015-04" db="EMBL/GenBank/DDBJ databases">
        <authorList>
            <person name="Wilson R.K."/>
            <person name="Warren W."/>
            <person name="Dotson E."/>
            <person name="Oliveira P.L."/>
        </authorList>
    </citation>
    <scope>NUCLEOTIDE SEQUENCE</scope>
</reference>
<reference evidence="12" key="5">
    <citation type="submission" date="2015-05" db="UniProtKB">
        <authorList>
            <consortium name="EnsemblMetazoa"/>
        </authorList>
    </citation>
    <scope>IDENTIFICATION</scope>
</reference>
<dbReference type="EMBL" id="ACPB03009474">
    <property type="status" value="NOT_ANNOTATED_CDS"/>
    <property type="molecule type" value="Genomic_DNA"/>
</dbReference>
<dbReference type="GO" id="GO:0030431">
    <property type="term" value="P:sleep"/>
    <property type="evidence" value="ECO:0007669"/>
    <property type="project" value="InterPro"/>
</dbReference>
<keyword evidence="4 9" id="KW-0732">Signal</keyword>
<evidence type="ECO:0000256" key="7">
    <source>
        <dbReference type="ARBA" id="ARBA00023180"/>
    </source>
</evidence>
<evidence type="ECO:0000313" key="11">
    <source>
        <dbReference type="EMBL" id="JAA76718.1"/>
    </source>
</evidence>
<evidence type="ECO:0000256" key="8">
    <source>
        <dbReference type="ARBA" id="ARBA00023288"/>
    </source>
</evidence>
<comment type="subcellular location">
    <subcellularLocation>
        <location evidence="1">Membrane</location>
        <topology evidence="1">Lipid-anchor</topology>
        <topology evidence="1">GPI-anchor</topology>
    </subcellularLocation>
</comment>
<reference evidence="10" key="2">
    <citation type="journal article" date="2004" name="Insect Biochem. Mol. Biol.">
        <title>Exploring the sialome of the blood-sucking bug Rhodnius prolixus.</title>
        <authorList>
            <person name="Ribeiro J.M."/>
            <person name="Andersen J."/>
            <person name="Silva-Neto M.A."/>
            <person name="Pham V.M."/>
            <person name="Garfield M.K."/>
            <person name="Valenzuela J.G."/>
        </authorList>
    </citation>
    <scope>NUCLEOTIDE SEQUENCE</scope>
    <source>
        <tissue evidence="10">Salivary glands</tissue>
    </source>
</reference>
<sequence length="176" mass="18753" precursor="true">MLASFVFPLVFLAFAVHSGESIKCYSCSSMNDPKCGDPFMTTENKNFLNECTPNIAKNAAEAFNSASKKLTEFASSIGIGSSDNKAPTINTEFICAKVDFASGDKTWSLRQCVPPKTDNTDFCKTLSNLGKDKPEGPKVTFCETCDNDSCNGAGGIQAAFLAILVPCAALVLAQLH</sequence>
<dbReference type="GO" id="GO:0098552">
    <property type="term" value="C:side of membrane"/>
    <property type="evidence" value="ECO:0007669"/>
    <property type="project" value="UniProtKB-KW"/>
</dbReference>
<keyword evidence="13" id="KW-1185">Reference proteome</keyword>
<keyword evidence="2" id="KW-0336">GPI-anchor</keyword>
<dbReference type="InterPro" id="IPR050975">
    <property type="entry name" value="Sleep_regulator"/>
</dbReference>
<evidence type="ECO:0000313" key="13">
    <source>
        <dbReference type="Proteomes" id="UP000015103"/>
    </source>
</evidence>
<feature type="chain" id="PRO_5014107057" evidence="9">
    <location>
        <begin position="22"/>
        <end position="176"/>
    </location>
</feature>
<dbReference type="GeneID" id="141458437"/>
<dbReference type="GO" id="GO:0032222">
    <property type="term" value="P:regulation of synaptic transmission, cholinergic"/>
    <property type="evidence" value="ECO:0007669"/>
    <property type="project" value="InterPro"/>
</dbReference>
<evidence type="ECO:0000256" key="3">
    <source>
        <dbReference type="ARBA" id="ARBA00022692"/>
    </source>
</evidence>
<evidence type="ECO:0000256" key="2">
    <source>
        <dbReference type="ARBA" id="ARBA00022622"/>
    </source>
</evidence>
<evidence type="ECO:0000256" key="5">
    <source>
        <dbReference type="ARBA" id="ARBA00022989"/>
    </source>
</evidence>
<dbReference type="EMBL" id="ACPB03009472">
    <property type="status" value="NOT_ANNOTATED_CDS"/>
    <property type="molecule type" value="Genomic_DNA"/>
</dbReference>
<evidence type="ECO:0000313" key="10">
    <source>
        <dbReference type="EMBL" id="AAQ20836.1"/>
    </source>
</evidence>
<dbReference type="Pfam" id="PF17064">
    <property type="entry name" value="QVR"/>
    <property type="match status" value="1"/>
</dbReference>
<feature type="signal peptide" evidence="9">
    <location>
        <begin position="1"/>
        <end position="21"/>
    </location>
</feature>
<protein>
    <submittedName>
        <fullName evidence="12">Protein quiver</fullName>
    </submittedName>
    <submittedName>
        <fullName evidence="10 11">Salivary protein MYS2</fullName>
    </submittedName>
</protein>
<keyword evidence="6" id="KW-0472">Membrane</keyword>
<accession>Q7YSZ1</accession>
<keyword evidence="3" id="KW-0812">Transmembrane</keyword>
<evidence type="ECO:0000256" key="4">
    <source>
        <dbReference type="ARBA" id="ARBA00022729"/>
    </source>
</evidence>
<dbReference type="VEuPathDB" id="VectorBase:RPRC005063"/>
<dbReference type="InterPro" id="IPR031424">
    <property type="entry name" value="QVR-like"/>
</dbReference>
<name>Q7YSZ1_RHOPR</name>
<organism evidence="10">
    <name type="scientific">Rhodnius prolixus</name>
    <name type="common">Triatomid bug</name>
    <dbReference type="NCBI Taxonomy" id="13249"/>
    <lineage>
        <taxon>Eukaryota</taxon>
        <taxon>Metazoa</taxon>
        <taxon>Ecdysozoa</taxon>
        <taxon>Arthropoda</taxon>
        <taxon>Hexapoda</taxon>
        <taxon>Insecta</taxon>
        <taxon>Pterygota</taxon>
        <taxon>Neoptera</taxon>
        <taxon>Paraneoptera</taxon>
        <taxon>Hemiptera</taxon>
        <taxon>Heteroptera</taxon>
        <taxon>Panheteroptera</taxon>
        <taxon>Cimicomorpha</taxon>
        <taxon>Reduviidae</taxon>
        <taxon>Triatominae</taxon>
        <taxon>Rhodnius</taxon>
    </lineage>
</organism>
<evidence type="ECO:0000256" key="1">
    <source>
        <dbReference type="ARBA" id="ARBA00004589"/>
    </source>
</evidence>